<gene>
    <name evidence="1" type="ORF">SDC9_163427</name>
</gene>
<accession>A0A645FRP6</accession>
<comment type="caution">
    <text evidence="1">The sequence shown here is derived from an EMBL/GenBank/DDBJ whole genome shotgun (WGS) entry which is preliminary data.</text>
</comment>
<proteinExistence type="predicted"/>
<organism evidence="1">
    <name type="scientific">bioreactor metagenome</name>
    <dbReference type="NCBI Taxonomy" id="1076179"/>
    <lineage>
        <taxon>unclassified sequences</taxon>
        <taxon>metagenomes</taxon>
        <taxon>ecological metagenomes</taxon>
    </lineage>
</organism>
<dbReference type="AlphaFoldDB" id="A0A645FRP6"/>
<evidence type="ECO:0000313" key="1">
    <source>
        <dbReference type="EMBL" id="MPN16089.1"/>
    </source>
</evidence>
<dbReference type="EMBL" id="VSSQ01062990">
    <property type="protein sequence ID" value="MPN16089.1"/>
    <property type="molecule type" value="Genomic_DNA"/>
</dbReference>
<protein>
    <submittedName>
        <fullName evidence="1">Uncharacterized protein</fullName>
    </submittedName>
</protein>
<reference evidence="1" key="1">
    <citation type="submission" date="2019-08" db="EMBL/GenBank/DDBJ databases">
        <authorList>
            <person name="Kucharzyk K."/>
            <person name="Murdoch R.W."/>
            <person name="Higgins S."/>
            <person name="Loffler F."/>
        </authorList>
    </citation>
    <scope>NUCLEOTIDE SEQUENCE</scope>
</reference>
<name>A0A645FRP6_9ZZZZ</name>
<sequence>MGFFCGIFHNGNAMRLHCGHHYVDGRPDADYVKVYVCAQQAAGLGADHAAVNGDLCTQRVEALEMLVDGANTEVAAARHRNICLIAAPEQRAQKIIGRPHRPGKFVRNLVAVHCGSINFEGIAGDTACFCAEMG</sequence>